<sequence>MILLLEASPRVQILAFPEDATHRLIRWLSFALALQMQEIDHRAIKLSEQDIATLAEGRHFVVWQGLAGGVQCAFERLRSCLEIMVETFVGANSFALGPAVGRMSSPLQLFPDSF</sequence>
<dbReference type="EMBL" id="JAAIJQ010000014">
    <property type="protein sequence ID" value="NEV61597.1"/>
    <property type="molecule type" value="Genomic_DNA"/>
</dbReference>
<name>A0A6M0JZ06_9GAMM</name>
<reference evidence="1 2" key="1">
    <citation type="submission" date="2020-02" db="EMBL/GenBank/DDBJ databases">
        <title>Genome sequences of Thiorhodococcus mannitoliphagus and Thiorhodococcus minor, purple sulfur photosynthetic bacteria in the gammaproteobacterial family, Chromatiaceae.</title>
        <authorList>
            <person name="Aviles F.A."/>
            <person name="Meyer T.E."/>
            <person name="Kyndt J.A."/>
        </authorList>
    </citation>
    <scope>NUCLEOTIDE SEQUENCE [LARGE SCALE GENOMIC DNA]</scope>
    <source>
        <strain evidence="1 2">DSM 11518</strain>
    </source>
</reference>
<organism evidence="1 2">
    <name type="scientific">Thiorhodococcus minor</name>
    <dbReference type="NCBI Taxonomy" id="57489"/>
    <lineage>
        <taxon>Bacteria</taxon>
        <taxon>Pseudomonadati</taxon>
        <taxon>Pseudomonadota</taxon>
        <taxon>Gammaproteobacteria</taxon>
        <taxon>Chromatiales</taxon>
        <taxon>Chromatiaceae</taxon>
        <taxon>Thiorhodococcus</taxon>
    </lineage>
</organism>
<comment type="caution">
    <text evidence="1">The sequence shown here is derived from an EMBL/GenBank/DDBJ whole genome shotgun (WGS) entry which is preliminary data.</text>
</comment>
<dbReference type="AlphaFoldDB" id="A0A6M0JZ06"/>
<accession>A0A6M0JZ06</accession>
<evidence type="ECO:0000313" key="1">
    <source>
        <dbReference type="EMBL" id="NEV61597.1"/>
    </source>
</evidence>
<keyword evidence="2" id="KW-1185">Reference proteome</keyword>
<gene>
    <name evidence="1" type="ORF">G3446_06780</name>
</gene>
<evidence type="ECO:0000313" key="2">
    <source>
        <dbReference type="Proteomes" id="UP000483379"/>
    </source>
</evidence>
<dbReference type="Proteomes" id="UP000483379">
    <property type="component" value="Unassembled WGS sequence"/>
</dbReference>
<protein>
    <submittedName>
        <fullName evidence="1">Uncharacterized protein</fullName>
    </submittedName>
</protein>
<dbReference type="RefSeq" id="WP_164451977.1">
    <property type="nucleotide sequence ID" value="NZ_JAAIJQ010000014.1"/>
</dbReference>
<proteinExistence type="predicted"/>